<dbReference type="PANTHER" id="PTHR14112">
    <property type="entry name" value="SYNOVIAL SARCOMA, X MEMBER"/>
    <property type="match status" value="1"/>
</dbReference>
<evidence type="ECO:0000313" key="3">
    <source>
        <dbReference type="EMBL" id="CAK6449938.1"/>
    </source>
</evidence>
<proteinExistence type="predicted"/>
<evidence type="ECO:0000259" key="2">
    <source>
        <dbReference type="PROSITE" id="PS50806"/>
    </source>
</evidence>
<dbReference type="PROSITE" id="PS50806">
    <property type="entry name" value="KRAB_RELATED"/>
    <property type="match status" value="1"/>
</dbReference>
<protein>
    <recommendedName>
        <fullName evidence="2">KRAB-related domain-containing protein</fullName>
    </recommendedName>
</protein>
<dbReference type="InterPro" id="IPR019041">
    <property type="entry name" value="SSXRD_motif"/>
</dbReference>
<feature type="region of interest" description="Disordered" evidence="1">
    <location>
        <begin position="1"/>
        <end position="33"/>
    </location>
</feature>
<dbReference type="InterPro" id="IPR036051">
    <property type="entry name" value="KRAB_dom_sf"/>
</dbReference>
<dbReference type="PANTHER" id="PTHR14112:SF1">
    <property type="entry name" value="KRAB-RELATED DOMAIN-CONTAINING PROTEIN"/>
    <property type="match status" value="1"/>
</dbReference>
<dbReference type="Pfam" id="PF09514">
    <property type="entry name" value="SSXRD"/>
    <property type="match status" value="1"/>
</dbReference>
<accession>A0ABP0AJ54</accession>
<evidence type="ECO:0000256" key="1">
    <source>
        <dbReference type="SAM" id="MobiDB-lite"/>
    </source>
</evidence>
<feature type="compositionally biased region" description="Basic and acidic residues" evidence="1">
    <location>
        <begin position="19"/>
        <end position="33"/>
    </location>
</feature>
<feature type="compositionally biased region" description="Basic and acidic residues" evidence="1">
    <location>
        <begin position="153"/>
        <end position="168"/>
    </location>
</feature>
<dbReference type="Proteomes" id="UP001314169">
    <property type="component" value="Chromosome X"/>
</dbReference>
<gene>
    <name evidence="3" type="ORF">MPIPNATIZW_LOCUS18244</name>
</gene>
<evidence type="ECO:0000313" key="4">
    <source>
        <dbReference type="Proteomes" id="UP001314169"/>
    </source>
</evidence>
<dbReference type="InterPro" id="IPR003655">
    <property type="entry name" value="aKRAB"/>
</dbReference>
<keyword evidence="4" id="KW-1185">Reference proteome</keyword>
<organism evidence="3 4">
    <name type="scientific">Pipistrellus nathusii</name>
    <name type="common">Nathusius' pipistrelle</name>
    <dbReference type="NCBI Taxonomy" id="59473"/>
    <lineage>
        <taxon>Eukaryota</taxon>
        <taxon>Metazoa</taxon>
        <taxon>Chordata</taxon>
        <taxon>Craniata</taxon>
        <taxon>Vertebrata</taxon>
        <taxon>Euteleostomi</taxon>
        <taxon>Mammalia</taxon>
        <taxon>Eutheria</taxon>
        <taxon>Laurasiatheria</taxon>
        <taxon>Chiroptera</taxon>
        <taxon>Yangochiroptera</taxon>
        <taxon>Vespertilionidae</taxon>
        <taxon>Pipistrellus</taxon>
    </lineage>
</organism>
<feature type="domain" description="KRAB-related" evidence="2">
    <location>
        <begin position="20"/>
        <end position="83"/>
    </location>
</feature>
<reference evidence="3" key="1">
    <citation type="submission" date="2023-12" db="EMBL/GenBank/DDBJ databases">
        <authorList>
            <person name="Brown T."/>
        </authorList>
    </citation>
    <scope>NUCLEOTIDE SEQUENCE</scope>
</reference>
<dbReference type="SUPFAM" id="SSF109640">
    <property type="entry name" value="KRAB domain (Kruppel-associated box)"/>
    <property type="match status" value="1"/>
</dbReference>
<name>A0ABP0AJ54_PIPNA</name>
<dbReference type="EMBL" id="OY882879">
    <property type="protein sequence ID" value="CAK6449938.1"/>
    <property type="molecule type" value="Genomic_DNA"/>
</dbReference>
<feature type="region of interest" description="Disordered" evidence="1">
    <location>
        <begin position="105"/>
        <end position="168"/>
    </location>
</feature>
<sequence length="187" mass="21718">MSRDSSLDNNPMEDSQNSEETREQLQEVRKSFTEEEWTKMENADKLMYVYMKKRYEFMTAPGLMAVSPHSLLPNKGILKSPDQGLDENQNPGHHVLYHLLTKEIPQAASNKQQRKHLKVEPVEEAPPVTPDSEPAPKQLCSPAEKKAKRQLRKKSESRKEETAWLGRLRERTDRVVYREISDTEEDD</sequence>